<reference evidence="6" key="1">
    <citation type="submission" date="2016-10" db="EMBL/GenBank/DDBJ databases">
        <authorList>
            <person name="Varghese N."/>
            <person name="Submissions S."/>
        </authorList>
    </citation>
    <scope>NUCLEOTIDE SEQUENCE [LARGE SCALE GENOMIC DNA]</scope>
    <source>
        <strain evidence="6">CGMCC 1.6963</strain>
    </source>
</reference>
<keyword evidence="2" id="KW-0521">NADP</keyword>
<dbReference type="InterPro" id="IPR002734">
    <property type="entry name" value="RibDG_C"/>
</dbReference>
<evidence type="ECO:0000256" key="2">
    <source>
        <dbReference type="ARBA" id="ARBA00022857"/>
    </source>
</evidence>
<dbReference type="OrthoDB" id="9800865at2"/>
<feature type="domain" description="Bacterial bifunctional deaminase-reductase C-terminal" evidence="4">
    <location>
        <begin position="5"/>
        <end position="215"/>
    </location>
</feature>
<dbReference type="Pfam" id="PF01872">
    <property type="entry name" value="RibD_C"/>
    <property type="match status" value="1"/>
</dbReference>
<dbReference type="STRING" id="587636.SAMN05216199_1562"/>
<protein>
    <submittedName>
        <fullName evidence="5">5-amino-6-(5-phosphoribosylamino)uracil reductase</fullName>
    </submittedName>
</protein>
<evidence type="ECO:0000313" key="5">
    <source>
        <dbReference type="EMBL" id="SER95334.1"/>
    </source>
</evidence>
<evidence type="ECO:0000256" key="3">
    <source>
        <dbReference type="ARBA" id="ARBA00023002"/>
    </source>
</evidence>
<proteinExistence type="predicted"/>
<evidence type="ECO:0000313" key="6">
    <source>
        <dbReference type="Proteomes" id="UP000199019"/>
    </source>
</evidence>
<accession>A0A1H9TEE4</accession>
<dbReference type="Proteomes" id="UP000199019">
    <property type="component" value="Unassembled WGS sequence"/>
</dbReference>
<evidence type="ECO:0000256" key="1">
    <source>
        <dbReference type="ARBA" id="ARBA00005104"/>
    </source>
</evidence>
<dbReference type="PANTHER" id="PTHR38011">
    <property type="entry name" value="DIHYDROFOLATE REDUCTASE FAMILY PROTEIN (AFU_ORTHOLOGUE AFUA_8G06820)"/>
    <property type="match status" value="1"/>
</dbReference>
<organism evidence="5 6">
    <name type="scientific">Pedococcus cremeus</name>
    <dbReference type="NCBI Taxonomy" id="587636"/>
    <lineage>
        <taxon>Bacteria</taxon>
        <taxon>Bacillati</taxon>
        <taxon>Actinomycetota</taxon>
        <taxon>Actinomycetes</taxon>
        <taxon>Micrococcales</taxon>
        <taxon>Intrasporangiaceae</taxon>
        <taxon>Pedococcus</taxon>
    </lineage>
</organism>
<name>A0A1H9TEE4_9MICO</name>
<dbReference type="GO" id="GO:0008703">
    <property type="term" value="F:5-amino-6-(5-phosphoribosylamino)uracil reductase activity"/>
    <property type="evidence" value="ECO:0007669"/>
    <property type="project" value="InterPro"/>
</dbReference>
<keyword evidence="3" id="KW-0560">Oxidoreductase</keyword>
<evidence type="ECO:0000259" key="4">
    <source>
        <dbReference type="Pfam" id="PF01872"/>
    </source>
</evidence>
<dbReference type="EMBL" id="FOHB01000002">
    <property type="protein sequence ID" value="SER95334.1"/>
    <property type="molecule type" value="Genomic_DNA"/>
</dbReference>
<dbReference type="SUPFAM" id="SSF53597">
    <property type="entry name" value="Dihydrofolate reductase-like"/>
    <property type="match status" value="1"/>
</dbReference>
<dbReference type="PANTHER" id="PTHR38011:SF7">
    <property type="entry name" value="2,5-DIAMINO-6-RIBOSYLAMINO-4(3H)-PYRIMIDINONE 5'-PHOSPHATE REDUCTASE"/>
    <property type="match status" value="1"/>
</dbReference>
<comment type="pathway">
    <text evidence="1">Cofactor biosynthesis; riboflavin biosynthesis.</text>
</comment>
<dbReference type="InterPro" id="IPR050765">
    <property type="entry name" value="Riboflavin_Biosynth_HTPR"/>
</dbReference>
<dbReference type="Gene3D" id="3.40.430.10">
    <property type="entry name" value="Dihydrofolate Reductase, subunit A"/>
    <property type="match status" value="1"/>
</dbReference>
<dbReference type="AlphaFoldDB" id="A0A1H9TEE4"/>
<keyword evidence="6" id="KW-1185">Reference proteome</keyword>
<gene>
    <name evidence="5" type="ORF">SAMN05216199_1562</name>
</gene>
<sequence length="230" mass="24951">MGERPYTLLSCCMSLDGYLDSASHGRLQLSNAADFDRVDGERAASDAIFVGAATIRYDNPRLLVRSTTRRADRVSKGRPPSPVKVTVTRAGDLDPRAQFFVNGDGEKLVYCAHEALARTRTRLNGVATVVDAGAPVELQRVSEDLHARGVRRLMVEGGGAVHTQMLTAGLADELQLVVAPFFVGEAAAPRFVGDGVFPWSVARRATLAEVRQIDDVALLRYALSPRFGER</sequence>
<dbReference type="RefSeq" id="WP_091756910.1">
    <property type="nucleotide sequence ID" value="NZ_FOHB01000002.1"/>
</dbReference>
<dbReference type="GO" id="GO:0009231">
    <property type="term" value="P:riboflavin biosynthetic process"/>
    <property type="evidence" value="ECO:0007669"/>
    <property type="project" value="InterPro"/>
</dbReference>
<dbReference type="InterPro" id="IPR024072">
    <property type="entry name" value="DHFR-like_dom_sf"/>
</dbReference>